<evidence type="ECO:0000313" key="1">
    <source>
        <dbReference type="EMBL" id="KAB2810151.1"/>
    </source>
</evidence>
<gene>
    <name evidence="1" type="ORF">F8C67_07920</name>
</gene>
<keyword evidence="2" id="KW-1185">Reference proteome</keyword>
<protein>
    <recommendedName>
        <fullName evidence="3">Sugar 3,4-ketoisomerase QdtA cupin domain-containing protein</fullName>
    </recommendedName>
</protein>
<dbReference type="OrthoDB" id="1467537at2"/>
<dbReference type="InterPro" id="IPR011051">
    <property type="entry name" value="RmlC_Cupin_sf"/>
</dbReference>
<dbReference type="EMBL" id="WBVO01000005">
    <property type="protein sequence ID" value="KAB2810151.1"/>
    <property type="molecule type" value="Genomic_DNA"/>
</dbReference>
<evidence type="ECO:0000313" key="2">
    <source>
        <dbReference type="Proteomes" id="UP000468650"/>
    </source>
</evidence>
<organism evidence="1 2">
    <name type="scientific">Phaeocystidibacter luteus</name>
    <dbReference type="NCBI Taxonomy" id="911197"/>
    <lineage>
        <taxon>Bacteria</taxon>
        <taxon>Pseudomonadati</taxon>
        <taxon>Bacteroidota</taxon>
        <taxon>Flavobacteriia</taxon>
        <taxon>Flavobacteriales</taxon>
        <taxon>Phaeocystidibacteraceae</taxon>
        <taxon>Phaeocystidibacter</taxon>
    </lineage>
</organism>
<dbReference type="InterPro" id="IPR014710">
    <property type="entry name" value="RmlC-like_jellyroll"/>
</dbReference>
<dbReference type="SUPFAM" id="SSF51182">
    <property type="entry name" value="RmlC-like cupins"/>
    <property type="match status" value="1"/>
</dbReference>
<reference evidence="1 2" key="1">
    <citation type="submission" date="2019-09" db="EMBL/GenBank/DDBJ databases">
        <title>Genomes of family Cryomorphaceae.</title>
        <authorList>
            <person name="Bowman J.P."/>
        </authorList>
    </citation>
    <scope>NUCLEOTIDE SEQUENCE [LARGE SCALE GENOMIC DNA]</scope>
    <source>
        <strain evidence="1 2">LMG 25704</strain>
    </source>
</reference>
<comment type="caution">
    <text evidence="1">The sequence shown here is derived from an EMBL/GenBank/DDBJ whole genome shotgun (WGS) entry which is preliminary data.</text>
</comment>
<dbReference type="Gene3D" id="2.60.120.10">
    <property type="entry name" value="Jelly Rolls"/>
    <property type="match status" value="1"/>
</dbReference>
<name>A0A6N6RG60_9FLAO</name>
<accession>A0A6N6RG60</accession>
<proteinExistence type="predicted"/>
<sequence>MRYEIESLNLLSKNEKGETYTLDERPTSSFLFANRKKGVMFGNHWHKGVSSTKNPEVLLFISGRMTMWVSDVDGGNKEEVDLRAPLKLKIYPHVLHLFKAETDCVFLEFNSLDEHVADTYYPTQEG</sequence>
<dbReference type="AlphaFoldDB" id="A0A6N6RG60"/>
<dbReference type="Proteomes" id="UP000468650">
    <property type="component" value="Unassembled WGS sequence"/>
</dbReference>
<dbReference type="RefSeq" id="WP_151667295.1">
    <property type="nucleotide sequence ID" value="NZ_WBVO01000005.1"/>
</dbReference>
<evidence type="ECO:0008006" key="3">
    <source>
        <dbReference type="Google" id="ProtNLM"/>
    </source>
</evidence>